<sequence length="146" mass="16348">MVRDAGCYRDILAANGIKGTRQRLAVLKELYSSSVPLTADDIYIKIHDKGQENLSLSTVYRILDMFVKKEIAVKSGLIQGGKALYEAVTGVHRHNLICIKCHRMMSFDGCPLESLEKDLENSTGFHISGHRMEIYGICPECERSKS</sequence>
<dbReference type="PATRIC" id="fig|29343.3.peg.927"/>
<evidence type="ECO:0000313" key="10">
    <source>
        <dbReference type="Proteomes" id="UP000032431"/>
    </source>
</evidence>
<reference evidence="10" key="1">
    <citation type="submission" date="2014-07" db="EMBL/GenBank/DDBJ databases">
        <authorList>
            <person name="Wibberg D."/>
        </authorList>
    </citation>
    <scope>NUCLEOTIDE SEQUENCE [LARGE SCALE GENOMIC DNA]</scope>
    <source>
        <strain evidence="10">DG5</strain>
    </source>
</reference>
<dbReference type="Gene3D" id="3.30.1490.190">
    <property type="match status" value="1"/>
</dbReference>
<feature type="binding site" evidence="8">
    <location>
        <position position="113"/>
    </location>
    <ligand>
        <name>Fe cation</name>
        <dbReference type="ChEBI" id="CHEBI:24875"/>
    </ligand>
</feature>
<keyword evidence="6" id="KW-0804">Transcription</keyword>
<keyword evidence="8" id="KW-0408">Iron</keyword>
<dbReference type="Pfam" id="PF01475">
    <property type="entry name" value="FUR"/>
    <property type="match status" value="1"/>
</dbReference>
<name>A0A078KK11_9FIRM</name>
<keyword evidence="7" id="KW-0479">Metal-binding</keyword>
<comment type="similarity">
    <text evidence="1">Belongs to the Fur family.</text>
</comment>
<dbReference type="AlphaFoldDB" id="A0A078KK11"/>
<proteinExistence type="inferred from homology"/>
<accession>A0A078KK11</accession>
<dbReference type="PANTHER" id="PTHR33202:SF8">
    <property type="entry name" value="PEROXIDE-RESPONSIVE REPRESSOR PERR"/>
    <property type="match status" value="1"/>
</dbReference>
<feature type="binding site" evidence="7">
    <location>
        <position position="138"/>
    </location>
    <ligand>
        <name>Zn(2+)</name>
        <dbReference type="ChEBI" id="CHEBI:29105"/>
    </ligand>
</feature>
<dbReference type="InterPro" id="IPR002481">
    <property type="entry name" value="FUR"/>
</dbReference>
<dbReference type="GO" id="GO:0045892">
    <property type="term" value="P:negative regulation of DNA-templated transcription"/>
    <property type="evidence" value="ECO:0007669"/>
    <property type="project" value="TreeGrafter"/>
</dbReference>
<organism evidence="9 10">
    <name type="scientific">[Clostridium] cellulosi</name>
    <dbReference type="NCBI Taxonomy" id="29343"/>
    <lineage>
        <taxon>Bacteria</taxon>
        <taxon>Bacillati</taxon>
        <taxon>Bacillota</taxon>
        <taxon>Clostridia</taxon>
        <taxon>Eubacteriales</taxon>
        <taxon>Oscillospiraceae</taxon>
        <taxon>Oscillospiraceae incertae sedis</taxon>
    </lineage>
</organism>
<evidence type="ECO:0000256" key="4">
    <source>
        <dbReference type="ARBA" id="ARBA00023015"/>
    </source>
</evidence>
<dbReference type="GO" id="GO:0003700">
    <property type="term" value="F:DNA-binding transcription factor activity"/>
    <property type="evidence" value="ECO:0007669"/>
    <property type="project" value="InterPro"/>
</dbReference>
<evidence type="ECO:0000256" key="3">
    <source>
        <dbReference type="ARBA" id="ARBA00022833"/>
    </source>
</evidence>
<dbReference type="CDD" id="cd07153">
    <property type="entry name" value="Fur_like"/>
    <property type="match status" value="1"/>
</dbReference>
<dbReference type="Proteomes" id="UP000032431">
    <property type="component" value="Chromosome I"/>
</dbReference>
<dbReference type="EMBL" id="LM995447">
    <property type="protein sequence ID" value="CDZ23996.1"/>
    <property type="molecule type" value="Genomic_DNA"/>
</dbReference>
<dbReference type="GO" id="GO:1900376">
    <property type="term" value="P:regulation of secondary metabolite biosynthetic process"/>
    <property type="evidence" value="ECO:0007669"/>
    <property type="project" value="TreeGrafter"/>
</dbReference>
<dbReference type="InterPro" id="IPR043135">
    <property type="entry name" value="Fur_C"/>
</dbReference>
<comment type="cofactor">
    <cofactor evidence="8">
        <name>Mn(2+)</name>
        <dbReference type="ChEBI" id="CHEBI:29035"/>
    </cofactor>
    <cofactor evidence="8">
        <name>Fe(2+)</name>
        <dbReference type="ChEBI" id="CHEBI:29033"/>
    </cofactor>
    <text evidence="8">Binds 1 Mn(2+) or Fe(2+) ion per subunit.</text>
</comment>
<dbReference type="HOGENOM" id="CLU_096072_4_2_9"/>
<keyword evidence="2" id="KW-0678">Repressor</keyword>
<keyword evidence="5" id="KW-0238">DNA-binding</keyword>
<evidence type="ECO:0000256" key="5">
    <source>
        <dbReference type="ARBA" id="ARBA00023125"/>
    </source>
</evidence>
<comment type="cofactor">
    <cofactor evidence="7">
        <name>Zn(2+)</name>
        <dbReference type="ChEBI" id="CHEBI:29105"/>
    </cofactor>
    <text evidence="7">Binds 1 zinc ion per subunit.</text>
</comment>
<evidence type="ECO:0000256" key="8">
    <source>
        <dbReference type="PIRSR" id="PIRSR602481-2"/>
    </source>
</evidence>
<dbReference type="GO" id="GO:0008270">
    <property type="term" value="F:zinc ion binding"/>
    <property type="evidence" value="ECO:0007669"/>
    <property type="project" value="TreeGrafter"/>
</dbReference>
<dbReference type="Gene3D" id="1.10.10.10">
    <property type="entry name" value="Winged helix-like DNA-binding domain superfamily/Winged helix DNA-binding domain"/>
    <property type="match status" value="1"/>
</dbReference>
<keyword evidence="10" id="KW-1185">Reference proteome</keyword>
<dbReference type="InterPro" id="IPR036390">
    <property type="entry name" value="WH_DNA-bd_sf"/>
</dbReference>
<dbReference type="PANTHER" id="PTHR33202">
    <property type="entry name" value="ZINC UPTAKE REGULATION PROTEIN"/>
    <property type="match status" value="1"/>
</dbReference>
<dbReference type="KEGG" id="ccel:CCDG5_0871"/>
<feature type="binding site" evidence="7">
    <location>
        <position position="98"/>
    </location>
    <ligand>
        <name>Zn(2+)</name>
        <dbReference type="ChEBI" id="CHEBI:29105"/>
    </ligand>
</feature>
<protein>
    <recommendedName>
        <fullName evidence="11">Transcriptional repressor</fullName>
    </recommendedName>
</protein>
<feature type="binding site" evidence="8">
    <location>
        <position position="130"/>
    </location>
    <ligand>
        <name>Fe cation</name>
        <dbReference type="ChEBI" id="CHEBI:24875"/>
    </ligand>
</feature>
<evidence type="ECO:0000256" key="1">
    <source>
        <dbReference type="ARBA" id="ARBA00007957"/>
    </source>
</evidence>
<evidence type="ECO:0000256" key="6">
    <source>
        <dbReference type="ARBA" id="ARBA00023163"/>
    </source>
</evidence>
<feature type="binding site" evidence="8">
    <location>
        <position position="92"/>
    </location>
    <ligand>
        <name>Fe cation</name>
        <dbReference type="ChEBI" id="CHEBI:24875"/>
    </ligand>
</feature>
<evidence type="ECO:0000256" key="7">
    <source>
        <dbReference type="PIRSR" id="PIRSR602481-1"/>
    </source>
</evidence>
<gene>
    <name evidence="9" type="ORF">CCDG5_0871</name>
</gene>
<feature type="binding site" evidence="7">
    <location>
        <position position="101"/>
    </location>
    <ligand>
        <name>Zn(2+)</name>
        <dbReference type="ChEBI" id="CHEBI:29105"/>
    </ligand>
</feature>
<keyword evidence="3 7" id="KW-0862">Zinc</keyword>
<dbReference type="SUPFAM" id="SSF46785">
    <property type="entry name" value="Winged helix' DNA-binding domain"/>
    <property type="match status" value="1"/>
</dbReference>
<evidence type="ECO:0000313" key="9">
    <source>
        <dbReference type="EMBL" id="CDZ23996.1"/>
    </source>
</evidence>
<dbReference type="STRING" id="29343.CCDG5_0871"/>
<evidence type="ECO:0000256" key="2">
    <source>
        <dbReference type="ARBA" id="ARBA00022491"/>
    </source>
</evidence>
<evidence type="ECO:0008006" key="11">
    <source>
        <dbReference type="Google" id="ProtNLM"/>
    </source>
</evidence>
<dbReference type="InterPro" id="IPR036388">
    <property type="entry name" value="WH-like_DNA-bd_sf"/>
</dbReference>
<keyword evidence="4" id="KW-0805">Transcription regulation</keyword>
<feature type="binding site" evidence="7">
    <location>
        <position position="141"/>
    </location>
    <ligand>
        <name>Zn(2+)</name>
        <dbReference type="ChEBI" id="CHEBI:29105"/>
    </ligand>
</feature>
<dbReference type="GO" id="GO:0000976">
    <property type="term" value="F:transcription cis-regulatory region binding"/>
    <property type="evidence" value="ECO:0007669"/>
    <property type="project" value="TreeGrafter"/>
</dbReference>